<feature type="transmembrane region" description="Helical" evidence="1">
    <location>
        <begin position="76"/>
        <end position="96"/>
    </location>
</feature>
<name>B3ELW0_CHLPB</name>
<feature type="transmembrane region" description="Helical" evidence="1">
    <location>
        <begin position="159"/>
        <end position="187"/>
    </location>
</feature>
<keyword evidence="1" id="KW-0472">Membrane</keyword>
<accession>B3ELW0</accession>
<feature type="transmembrane region" description="Helical" evidence="1">
    <location>
        <begin position="122"/>
        <end position="147"/>
    </location>
</feature>
<dbReference type="AlphaFoldDB" id="B3ELW0"/>
<keyword evidence="1" id="KW-0812">Transmembrane</keyword>
<dbReference type="EMBL" id="CP001101">
    <property type="protein sequence ID" value="ACE04801.1"/>
    <property type="molecule type" value="Genomic_DNA"/>
</dbReference>
<proteinExistence type="predicted"/>
<dbReference type="eggNOG" id="ENOG5032WQT">
    <property type="taxonomic scope" value="Bacteria"/>
</dbReference>
<dbReference type="HOGENOM" id="CLU_1552550_0_0_10"/>
<reference evidence="2" key="1">
    <citation type="submission" date="2008-06" db="EMBL/GenBank/DDBJ databases">
        <title>Complete sequence of Chlorobium phaeobacteroides BS1.</title>
        <authorList>
            <consortium name="US DOE Joint Genome Institute"/>
            <person name="Lucas S."/>
            <person name="Copeland A."/>
            <person name="Lapidus A."/>
            <person name="Glavina del Rio T."/>
            <person name="Dalin E."/>
            <person name="Tice H."/>
            <person name="Bruce D."/>
            <person name="Goodwin L."/>
            <person name="Pitluck S."/>
            <person name="Schmutz J."/>
            <person name="Larimer F."/>
            <person name="Land M."/>
            <person name="Hauser L."/>
            <person name="Kyrpides N."/>
            <person name="Ovchinnikova G."/>
            <person name="Li T."/>
            <person name="Liu Z."/>
            <person name="Zhao F."/>
            <person name="Overmann J."/>
            <person name="Bryant D.A."/>
            <person name="Richardson P."/>
        </authorList>
    </citation>
    <scope>NUCLEOTIDE SEQUENCE [LARGE SCALE GENOMIC DNA]</scope>
    <source>
        <strain evidence="2">BS1</strain>
    </source>
</reference>
<sequence length="190" mass="21137">MDYFRRVQRELFKPYRVLYIMPLAAKKTASPPSLWIWFAITFLWGTVFYGTSIVMLHLSASLLEQGFFNPAWEEIYSVYLIYCVALLIVALSAMFLKKRLDPQGEKQTKRQQEVIAGKREKVFVSLAGSFATSFFFTVLTAIVFSFSSGMAAMTVALTVPVVLLAAGLNISAGLGASLLVGLVIFVLKKV</sequence>
<organism evidence="2">
    <name type="scientific">Chlorobium phaeobacteroides (strain BS1)</name>
    <dbReference type="NCBI Taxonomy" id="331678"/>
    <lineage>
        <taxon>Bacteria</taxon>
        <taxon>Pseudomonadati</taxon>
        <taxon>Chlorobiota</taxon>
        <taxon>Chlorobiia</taxon>
        <taxon>Chlorobiales</taxon>
        <taxon>Chlorobiaceae</taxon>
        <taxon>Chlorobium/Pelodictyon group</taxon>
        <taxon>Chlorobium</taxon>
    </lineage>
</organism>
<feature type="transmembrane region" description="Helical" evidence="1">
    <location>
        <begin position="34"/>
        <end position="56"/>
    </location>
</feature>
<evidence type="ECO:0000256" key="1">
    <source>
        <dbReference type="SAM" id="Phobius"/>
    </source>
</evidence>
<protein>
    <submittedName>
        <fullName evidence="2">Uncharacterized protein</fullName>
    </submittedName>
</protein>
<keyword evidence="1" id="KW-1133">Transmembrane helix</keyword>
<gene>
    <name evidence="2" type="ordered locus">Cphamn1_1884</name>
</gene>
<evidence type="ECO:0000313" key="2">
    <source>
        <dbReference type="EMBL" id="ACE04801.1"/>
    </source>
</evidence>
<dbReference type="KEGG" id="cpb:Cphamn1_1884"/>